<evidence type="ECO:0000313" key="3">
    <source>
        <dbReference type="EMBL" id="KAF2278881.1"/>
    </source>
</evidence>
<dbReference type="AlphaFoldDB" id="A0A6A6JQH5"/>
<feature type="coiled-coil region" evidence="1">
    <location>
        <begin position="38"/>
        <end position="99"/>
    </location>
</feature>
<name>A0A6A6JQH5_WESOR</name>
<evidence type="ECO:0000313" key="4">
    <source>
        <dbReference type="Proteomes" id="UP000800097"/>
    </source>
</evidence>
<accession>A0A6A6JQH5</accession>
<dbReference type="EMBL" id="ML986487">
    <property type="protein sequence ID" value="KAF2278881.1"/>
    <property type="molecule type" value="Genomic_DNA"/>
</dbReference>
<feature type="region of interest" description="Disordered" evidence="2">
    <location>
        <begin position="206"/>
        <end position="232"/>
    </location>
</feature>
<keyword evidence="4" id="KW-1185">Reference proteome</keyword>
<sequence>MLLARRSSFTGTFILERFLRLLPPLSSSAAMSSPDAALQKIEQARALIEDAKALIEEKGEAEKEILELKKKLADRERELRSKDRELQQKDQDLKRKDREIARKAELLEKSKQPIKTFIQKEIRQSYRAVAEAKQAHAQAPSKYTAGFVELAKGSHAEYEELFKRLASAAGIDYGALEIDLEGLESDVAVEGKAEIARPAVIRKATPREPLHASRYADRTKKLERRDSGTAVQ</sequence>
<dbReference type="RefSeq" id="XP_033656420.1">
    <property type="nucleotide sequence ID" value="XM_033802604.1"/>
</dbReference>
<keyword evidence="1" id="KW-0175">Coiled coil</keyword>
<dbReference type="OrthoDB" id="10568060at2759"/>
<organism evidence="3 4">
    <name type="scientific">Westerdykella ornata</name>
    <dbReference type="NCBI Taxonomy" id="318751"/>
    <lineage>
        <taxon>Eukaryota</taxon>
        <taxon>Fungi</taxon>
        <taxon>Dikarya</taxon>
        <taxon>Ascomycota</taxon>
        <taxon>Pezizomycotina</taxon>
        <taxon>Dothideomycetes</taxon>
        <taxon>Pleosporomycetidae</taxon>
        <taxon>Pleosporales</taxon>
        <taxon>Sporormiaceae</taxon>
        <taxon>Westerdykella</taxon>
    </lineage>
</organism>
<reference evidence="3" key="1">
    <citation type="journal article" date="2020" name="Stud. Mycol.">
        <title>101 Dothideomycetes genomes: a test case for predicting lifestyles and emergence of pathogens.</title>
        <authorList>
            <person name="Haridas S."/>
            <person name="Albert R."/>
            <person name="Binder M."/>
            <person name="Bloem J."/>
            <person name="Labutti K."/>
            <person name="Salamov A."/>
            <person name="Andreopoulos B."/>
            <person name="Baker S."/>
            <person name="Barry K."/>
            <person name="Bills G."/>
            <person name="Bluhm B."/>
            <person name="Cannon C."/>
            <person name="Castanera R."/>
            <person name="Culley D."/>
            <person name="Daum C."/>
            <person name="Ezra D."/>
            <person name="Gonzalez J."/>
            <person name="Henrissat B."/>
            <person name="Kuo A."/>
            <person name="Liang C."/>
            <person name="Lipzen A."/>
            <person name="Lutzoni F."/>
            <person name="Magnuson J."/>
            <person name="Mondo S."/>
            <person name="Nolan M."/>
            <person name="Ohm R."/>
            <person name="Pangilinan J."/>
            <person name="Park H.-J."/>
            <person name="Ramirez L."/>
            <person name="Alfaro M."/>
            <person name="Sun H."/>
            <person name="Tritt A."/>
            <person name="Yoshinaga Y."/>
            <person name="Zwiers L.-H."/>
            <person name="Turgeon B."/>
            <person name="Goodwin S."/>
            <person name="Spatafora J."/>
            <person name="Crous P."/>
            <person name="Grigoriev I."/>
        </authorList>
    </citation>
    <scope>NUCLEOTIDE SEQUENCE</scope>
    <source>
        <strain evidence="3">CBS 379.55</strain>
    </source>
</reference>
<gene>
    <name evidence="3" type="ORF">EI97DRAFT_499425</name>
</gene>
<proteinExistence type="predicted"/>
<dbReference type="Proteomes" id="UP000800097">
    <property type="component" value="Unassembled WGS sequence"/>
</dbReference>
<evidence type="ECO:0000256" key="2">
    <source>
        <dbReference type="SAM" id="MobiDB-lite"/>
    </source>
</evidence>
<dbReference type="GeneID" id="54555779"/>
<evidence type="ECO:0000256" key="1">
    <source>
        <dbReference type="SAM" id="Coils"/>
    </source>
</evidence>
<protein>
    <submittedName>
        <fullName evidence="3">Uncharacterized protein</fullName>
    </submittedName>
</protein>